<dbReference type="GO" id="GO:0005886">
    <property type="term" value="C:plasma membrane"/>
    <property type="evidence" value="ECO:0007669"/>
    <property type="project" value="UniProtKB-SubCell"/>
</dbReference>
<evidence type="ECO:0000256" key="2">
    <source>
        <dbReference type="ARBA" id="ARBA00006434"/>
    </source>
</evidence>
<feature type="transmembrane region" description="Helical" evidence="14">
    <location>
        <begin position="451"/>
        <end position="468"/>
    </location>
</feature>
<feature type="transmembrane region" description="Helical" evidence="14">
    <location>
        <begin position="426"/>
        <end position="445"/>
    </location>
</feature>
<feature type="transmembrane region" description="Helical" evidence="14">
    <location>
        <begin position="61"/>
        <end position="90"/>
    </location>
</feature>
<dbReference type="STRING" id="694430.Natoc_3728"/>
<evidence type="ECO:0000256" key="14">
    <source>
        <dbReference type="SAM" id="Phobius"/>
    </source>
</evidence>
<evidence type="ECO:0000256" key="6">
    <source>
        <dbReference type="ARBA" id="ARBA00022847"/>
    </source>
</evidence>
<keyword evidence="11" id="KW-0739">Sodium transport</keyword>
<dbReference type="AlphaFoldDB" id="L0K5P6"/>
<keyword evidence="10 14" id="KW-0472">Membrane</keyword>
<dbReference type="PANTHER" id="PTHR48086">
    <property type="entry name" value="SODIUM/PROLINE SYMPORTER-RELATED"/>
    <property type="match status" value="1"/>
</dbReference>
<evidence type="ECO:0000256" key="9">
    <source>
        <dbReference type="ARBA" id="ARBA00023065"/>
    </source>
</evidence>
<evidence type="ECO:0000256" key="3">
    <source>
        <dbReference type="ARBA" id="ARBA00022448"/>
    </source>
</evidence>
<protein>
    <submittedName>
        <fullName evidence="15">SSS sodium solute transporter</fullName>
    </submittedName>
</protein>
<feature type="transmembrane region" description="Helical" evidence="14">
    <location>
        <begin position="235"/>
        <end position="255"/>
    </location>
</feature>
<dbReference type="GeneID" id="14402576"/>
<dbReference type="InterPro" id="IPR001734">
    <property type="entry name" value="Na/solute_symporter"/>
</dbReference>
<dbReference type="GO" id="GO:0031402">
    <property type="term" value="F:sodium ion binding"/>
    <property type="evidence" value="ECO:0007669"/>
    <property type="project" value="InterPro"/>
</dbReference>
<dbReference type="OrthoDB" id="9779at2157"/>
<gene>
    <name evidence="15" type="ORF">Natoc_3728</name>
</gene>
<keyword evidence="6" id="KW-0769">Symport</keyword>
<dbReference type="Proteomes" id="UP000010878">
    <property type="component" value="Chromosome"/>
</dbReference>
<dbReference type="InterPro" id="IPR018212">
    <property type="entry name" value="Na/solute_symporter_CS"/>
</dbReference>
<dbReference type="PROSITE" id="PS00456">
    <property type="entry name" value="NA_SOLUT_SYMP_1"/>
    <property type="match status" value="1"/>
</dbReference>
<keyword evidence="8" id="KW-0915">Sodium</keyword>
<comment type="similarity">
    <text evidence="2 13">Belongs to the sodium:solute symporter (SSF) (TC 2.A.21) family.</text>
</comment>
<dbReference type="GO" id="GO:0005298">
    <property type="term" value="F:proline:sodium symporter activity"/>
    <property type="evidence" value="ECO:0007669"/>
    <property type="project" value="InterPro"/>
</dbReference>
<reference evidence="15 16" key="1">
    <citation type="submission" date="2012-11" db="EMBL/GenBank/DDBJ databases">
        <title>FINISHED of Natronococcus occultus SP4, DSM 3396.</title>
        <authorList>
            <consortium name="DOE Joint Genome Institute"/>
            <person name="Eisen J."/>
            <person name="Huntemann M."/>
            <person name="Wei C.-L."/>
            <person name="Han J."/>
            <person name="Detter J.C."/>
            <person name="Han C."/>
            <person name="Tapia R."/>
            <person name="Chen A."/>
            <person name="Kyrpides N."/>
            <person name="Mavromatis K."/>
            <person name="Markowitz V."/>
            <person name="Szeto E."/>
            <person name="Ivanova N."/>
            <person name="Mikhailova N."/>
            <person name="Ovchinnikova G."/>
            <person name="Pagani I."/>
            <person name="Pati A."/>
            <person name="Goodwin L."/>
            <person name="Nordberg H.P."/>
            <person name="Cantor M.N."/>
            <person name="Hua S.X."/>
            <person name="Woyke T."/>
            <person name="Eisen J."/>
            <person name="Klenk H.-P."/>
            <person name="Klenk H.-P."/>
        </authorList>
    </citation>
    <scope>NUCLEOTIDE SEQUENCE [LARGE SCALE GENOMIC DNA]</scope>
    <source>
        <strain evidence="15 16">SP4</strain>
    </source>
</reference>
<evidence type="ECO:0000256" key="10">
    <source>
        <dbReference type="ARBA" id="ARBA00023136"/>
    </source>
</evidence>
<feature type="transmembrane region" description="Helical" evidence="14">
    <location>
        <begin position="193"/>
        <end position="215"/>
    </location>
</feature>
<accession>L0K5P6</accession>
<evidence type="ECO:0000313" key="16">
    <source>
        <dbReference type="Proteomes" id="UP000010878"/>
    </source>
</evidence>
<feature type="transmembrane region" description="Helical" evidence="14">
    <location>
        <begin position="400"/>
        <end position="419"/>
    </location>
</feature>
<evidence type="ECO:0000256" key="11">
    <source>
        <dbReference type="ARBA" id="ARBA00023201"/>
    </source>
</evidence>
<dbReference type="InterPro" id="IPR038377">
    <property type="entry name" value="Na/Glc_symporter_sf"/>
</dbReference>
<dbReference type="HOGENOM" id="CLU_018808_15_2_2"/>
<comment type="subcellular location">
    <subcellularLocation>
        <location evidence="1">Cell membrane</location>
        <topology evidence="1">Multi-pass membrane protein</topology>
    </subcellularLocation>
</comment>
<organism evidence="15 16">
    <name type="scientific">Natronococcus occultus SP4</name>
    <dbReference type="NCBI Taxonomy" id="694430"/>
    <lineage>
        <taxon>Archaea</taxon>
        <taxon>Methanobacteriati</taxon>
        <taxon>Methanobacteriota</taxon>
        <taxon>Stenosarchaea group</taxon>
        <taxon>Halobacteria</taxon>
        <taxon>Halobacteriales</taxon>
        <taxon>Natrialbaceae</taxon>
        <taxon>Natronococcus</taxon>
    </lineage>
</organism>
<evidence type="ECO:0000256" key="7">
    <source>
        <dbReference type="ARBA" id="ARBA00022989"/>
    </source>
</evidence>
<dbReference type="KEGG" id="nou:Natoc_3728"/>
<dbReference type="PANTHER" id="PTHR48086:SF3">
    <property type="entry name" value="SODIUM_PROLINE SYMPORTER"/>
    <property type="match status" value="1"/>
</dbReference>
<evidence type="ECO:0000256" key="12">
    <source>
        <dbReference type="ARBA" id="ARBA00033708"/>
    </source>
</evidence>
<dbReference type="Pfam" id="PF00474">
    <property type="entry name" value="SSF"/>
    <property type="match status" value="1"/>
</dbReference>
<dbReference type="eggNOG" id="arCOG01316">
    <property type="taxonomic scope" value="Archaea"/>
</dbReference>
<dbReference type="PROSITE" id="PS50283">
    <property type="entry name" value="NA_SOLUT_SYMP_3"/>
    <property type="match status" value="1"/>
</dbReference>
<dbReference type="InterPro" id="IPR050277">
    <property type="entry name" value="Sodium:Solute_Symporter"/>
</dbReference>
<dbReference type="EMBL" id="CP003929">
    <property type="protein sequence ID" value="AGB39443.1"/>
    <property type="molecule type" value="Genomic_DNA"/>
</dbReference>
<feature type="transmembrane region" description="Helical" evidence="14">
    <location>
        <begin position="323"/>
        <end position="347"/>
    </location>
</feature>
<dbReference type="GO" id="GO:0015824">
    <property type="term" value="P:proline transport"/>
    <property type="evidence" value="ECO:0007669"/>
    <property type="project" value="InterPro"/>
</dbReference>
<evidence type="ECO:0000256" key="4">
    <source>
        <dbReference type="ARBA" id="ARBA00022475"/>
    </source>
</evidence>
<evidence type="ECO:0000256" key="1">
    <source>
        <dbReference type="ARBA" id="ARBA00004651"/>
    </source>
</evidence>
<sequence>MVSTIQLTFGAYLLVLLAIGAYFFVTTETNRLSEYLLADRDVGAWPVAISEVSSVASGWTFFAWVGMGFLTGIHGLWFSITMIFIIVFMYRYVGSRFRRQSEQLGSITIADHLSLAVEDARLSTYVRVVATVSILLFMGAYVGAQIIAVGEAMDTGIGIDYAVAIAVGGVIVGLYTMLGGFNASIWTDVFQGVLIFVAAVTLPVLMIAEIGGWSAFVTEAAAVEDAALLEMSAGLAGQAFLLSALGLVTFAFGTIGQPHSLMRLQAIRSERLLSPASVISVSFQSLRLTVPLLIGAAGRVLYGSVDNPENVAMMAIVDFFPELIAGVLLAAIVSAILSTSDSMLLVASSDFTRFYEEKIDPNASSARLILLGRGTVGVLALGGVALAFVQPGTIFEIIEFAYVGLGATFGLPLLFMLFWERTTGEAVLTGIVTGLVATFGAGWITPEHYSLFVWPICIAAIVGVTFATSGTGSDVADVPEPGAGDASPADD</sequence>
<keyword evidence="9" id="KW-0406">Ion transport</keyword>
<feature type="transmembrane region" description="Helical" evidence="14">
    <location>
        <begin position="368"/>
        <end position="388"/>
    </location>
</feature>
<dbReference type="RefSeq" id="WP_015322877.1">
    <property type="nucleotide sequence ID" value="NC_019974.1"/>
</dbReference>
<keyword evidence="4" id="KW-1003">Cell membrane</keyword>
<keyword evidence="7 14" id="KW-1133">Transmembrane helix</keyword>
<evidence type="ECO:0000313" key="15">
    <source>
        <dbReference type="EMBL" id="AGB39443.1"/>
    </source>
</evidence>
<dbReference type="Gene3D" id="1.20.1730.10">
    <property type="entry name" value="Sodium/glucose cotransporter"/>
    <property type="match status" value="1"/>
</dbReference>
<dbReference type="NCBIfam" id="TIGR00813">
    <property type="entry name" value="sss"/>
    <property type="match status" value="1"/>
</dbReference>
<proteinExistence type="inferred from homology"/>
<keyword evidence="3" id="KW-0813">Transport</keyword>
<keyword evidence="5 14" id="KW-0812">Transmembrane</keyword>
<name>L0K5P6_9EURY</name>
<evidence type="ECO:0000256" key="13">
    <source>
        <dbReference type="RuleBase" id="RU362091"/>
    </source>
</evidence>
<evidence type="ECO:0000256" key="5">
    <source>
        <dbReference type="ARBA" id="ARBA00022692"/>
    </source>
</evidence>
<keyword evidence="16" id="KW-1185">Reference proteome</keyword>
<feature type="transmembrane region" description="Helical" evidence="14">
    <location>
        <begin position="161"/>
        <end position="181"/>
    </location>
</feature>
<comment type="catalytic activity">
    <reaction evidence="12">
        <text>L-proline(in) + Na(+)(in) = L-proline(out) + Na(+)(out)</text>
        <dbReference type="Rhea" id="RHEA:28967"/>
        <dbReference type="ChEBI" id="CHEBI:29101"/>
        <dbReference type="ChEBI" id="CHEBI:60039"/>
    </reaction>
</comment>
<feature type="transmembrane region" description="Helical" evidence="14">
    <location>
        <begin position="128"/>
        <end position="149"/>
    </location>
</feature>
<evidence type="ECO:0000256" key="8">
    <source>
        <dbReference type="ARBA" id="ARBA00023053"/>
    </source>
</evidence>
<dbReference type="CDD" id="cd11475">
    <property type="entry name" value="SLC5sbd_PutP"/>
    <property type="match status" value="1"/>
</dbReference>
<feature type="transmembrane region" description="Helical" evidence="14">
    <location>
        <begin position="7"/>
        <end position="25"/>
    </location>
</feature>
<dbReference type="InterPro" id="IPR011851">
    <property type="entry name" value="Na/Pro_symporter"/>
</dbReference>